<comment type="caution">
    <text evidence="2">The sequence shown here is derived from an EMBL/GenBank/DDBJ whole genome shotgun (WGS) entry which is preliminary data.</text>
</comment>
<name>A0AAP0JKM5_9MAGN</name>
<proteinExistence type="predicted"/>
<organism evidence="2 3">
    <name type="scientific">Stephania yunnanensis</name>
    <dbReference type="NCBI Taxonomy" id="152371"/>
    <lineage>
        <taxon>Eukaryota</taxon>
        <taxon>Viridiplantae</taxon>
        <taxon>Streptophyta</taxon>
        <taxon>Embryophyta</taxon>
        <taxon>Tracheophyta</taxon>
        <taxon>Spermatophyta</taxon>
        <taxon>Magnoliopsida</taxon>
        <taxon>Ranunculales</taxon>
        <taxon>Menispermaceae</taxon>
        <taxon>Menispermoideae</taxon>
        <taxon>Cissampelideae</taxon>
        <taxon>Stephania</taxon>
    </lineage>
</organism>
<keyword evidence="3" id="KW-1185">Reference proteome</keyword>
<gene>
    <name evidence="2" type="ORF">Syun_015138</name>
</gene>
<evidence type="ECO:0000256" key="1">
    <source>
        <dbReference type="SAM" id="MobiDB-lite"/>
    </source>
</evidence>
<dbReference type="AlphaFoldDB" id="A0AAP0JKM5"/>
<accession>A0AAP0JKM5</accession>
<sequence length="162" mass="17692">MDPNYPSISKPNLRDNYSSLLIVHYFCVLSGIDRSGNAPPRRCRSRTVAGATPSSDHPRRSSGHLVVAAAGDPAEVVVRDLLLREQKRHRSASFVAQCCTASWFAASAAGPPLMPINLLVCRSTRLASTPAAPPRRNSACVSHFGLSRLRRLREPLRAARPR</sequence>
<protein>
    <submittedName>
        <fullName evidence="2">Uncharacterized protein</fullName>
    </submittedName>
</protein>
<feature type="region of interest" description="Disordered" evidence="1">
    <location>
        <begin position="36"/>
        <end position="62"/>
    </location>
</feature>
<evidence type="ECO:0000313" key="3">
    <source>
        <dbReference type="Proteomes" id="UP001420932"/>
    </source>
</evidence>
<evidence type="ECO:0000313" key="2">
    <source>
        <dbReference type="EMBL" id="KAK9135808.1"/>
    </source>
</evidence>
<reference evidence="2 3" key="1">
    <citation type="submission" date="2024-01" db="EMBL/GenBank/DDBJ databases">
        <title>Genome assemblies of Stephania.</title>
        <authorList>
            <person name="Yang L."/>
        </authorList>
    </citation>
    <scope>NUCLEOTIDE SEQUENCE [LARGE SCALE GENOMIC DNA]</scope>
    <source>
        <strain evidence="2">YNDBR</strain>
        <tissue evidence="2">Leaf</tissue>
    </source>
</reference>
<dbReference type="EMBL" id="JBBNAF010000006">
    <property type="protein sequence ID" value="KAK9135808.1"/>
    <property type="molecule type" value="Genomic_DNA"/>
</dbReference>
<dbReference type="Proteomes" id="UP001420932">
    <property type="component" value="Unassembled WGS sequence"/>
</dbReference>